<evidence type="ECO:0000313" key="4">
    <source>
        <dbReference type="Proteomes" id="UP001157161"/>
    </source>
</evidence>
<feature type="region of interest" description="Disordered" evidence="1">
    <location>
        <begin position="121"/>
        <end position="148"/>
    </location>
</feature>
<organism evidence="3 4">
    <name type="scientific">Litorihabitans aurantiacus</name>
    <dbReference type="NCBI Taxonomy" id="1930061"/>
    <lineage>
        <taxon>Bacteria</taxon>
        <taxon>Bacillati</taxon>
        <taxon>Actinomycetota</taxon>
        <taxon>Actinomycetes</taxon>
        <taxon>Micrococcales</taxon>
        <taxon>Beutenbergiaceae</taxon>
        <taxon>Litorihabitans</taxon>
    </lineage>
</organism>
<comment type="caution">
    <text evidence="3">The sequence shown here is derived from an EMBL/GenBank/DDBJ whole genome shotgun (WGS) entry which is preliminary data.</text>
</comment>
<accession>A0AA37UQU5</accession>
<gene>
    <name evidence="3" type="ORF">GCM10025875_12930</name>
</gene>
<evidence type="ECO:0000259" key="2">
    <source>
        <dbReference type="Pfam" id="PF17764"/>
    </source>
</evidence>
<feature type="compositionally biased region" description="Low complexity" evidence="1">
    <location>
        <begin position="123"/>
        <end position="142"/>
    </location>
</feature>
<dbReference type="GO" id="GO:0003677">
    <property type="term" value="F:DNA binding"/>
    <property type="evidence" value="ECO:0007669"/>
    <property type="project" value="InterPro"/>
</dbReference>
<reference evidence="3" key="2">
    <citation type="submission" date="2023-02" db="EMBL/GenBank/DDBJ databases">
        <authorList>
            <person name="Sun Q."/>
            <person name="Mori K."/>
        </authorList>
    </citation>
    <scope>NUCLEOTIDE SEQUENCE</scope>
    <source>
        <strain evidence="3">NBRC 112290</strain>
    </source>
</reference>
<dbReference type="Proteomes" id="UP001157161">
    <property type="component" value="Unassembled WGS sequence"/>
</dbReference>
<dbReference type="AlphaFoldDB" id="A0AA37UQU5"/>
<dbReference type="InterPro" id="IPR042115">
    <property type="entry name" value="PriA_3primeBD_sf"/>
</dbReference>
<proteinExistence type="predicted"/>
<dbReference type="Gene3D" id="3.40.1440.60">
    <property type="entry name" value="PriA, 3(prime) DNA-binding domain"/>
    <property type="match status" value="1"/>
</dbReference>
<evidence type="ECO:0000256" key="1">
    <source>
        <dbReference type="SAM" id="MobiDB-lite"/>
    </source>
</evidence>
<dbReference type="Pfam" id="PF17764">
    <property type="entry name" value="PriA_3primeBD"/>
    <property type="match status" value="1"/>
</dbReference>
<protein>
    <recommendedName>
        <fullName evidence="2">Primosomal protein N' 3' DNA-binding domain-containing protein</fullName>
    </recommendedName>
</protein>
<dbReference type="InterPro" id="IPR041222">
    <property type="entry name" value="PriA_3primeBD"/>
</dbReference>
<keyword evidence="4" id="KW-1185">Reference proteome</keyword>
<dbReference type="EMBL" id="BSUM01000001">
    <property type="protein sequence ID" value="GMA31301.1"/>
    <property type="molecule type" value="Genomic_DNA"/>
</dbReference>
<evidence type="ECO:0000313" key="3">
    <source>
        <dbReference type="EMBL" id="GMA31301.1"/>
    </source>
</evidence>
<feature type="domain" description="Primosomal protein N' 3' DNA-binding" evidence="2">
    <location>
        <begin position="52"/>
        <end position="110"/>
    </location>
</feature>
<reference evidence="3" key="1">
    <citation type="journal article" date="2014" name="Int. J. Syst. Evol. Microbiol.">
        <title>Complete genome sequence of Corynebacterium casei LMG S-19264T (=DSM 44701T), isolated from a smear-ripened cheese.</title>
        <authorList>
            <consortium name="US DOE Joint Genome Institute (JGI-PGF)"/>
            <person name="Walter F."/>
            <person name="Albersmeier A."/>
            <person name="Kalinowski J."/>
            <person name="Ruckert C."/>
        </authorList>
    </citation>
    <scope>NUCLEOTIDE SEQUENCE</scope>
    <source>
        <strain evidence="3">NBRC 112290</strain>
    </source>
</reference>
<dbReference type="RefSeq" id="WP_284250161.1">
    <property type="nucleotide sequence ID" value="NZ_BSUM01000001.1"/>
</dbReference>
<feature type="region of interest" description="Disordered" evidence="1">
    <location>
        <begin position="1"/>
        <end position="37"/>
    </location>
</feature>
<sequence length="148" mass="15391">MTDDDGGALFAAPAAPEPNGSEAGTASTRRSGSRAVVPTRRELAVPATAVAEVVVDVPLPHLDRPFDYLVPDELPGAAGPEDVAVGTRVKVRFAGRERDGWVVGVRPVTDEDAGRRLAPCGVSSRPWSPSRRRCSASLALSPGGTPAR</sequence>
<name>A0AA37UQU5_9MICO</name>